<evidence type="ECO:0000256" key="4">
    <source>
        <dbReference type="ARBA" id="ARBA00022519"/>
    </source>
</evidence>
<sequence length="109" mass="11532">TGDVQFVDWGVFLVLGIALGSFLGAKLSGEFRFRLPDKKTLAYASIGGILMGVGASLAGGCTIGNGLVETSLFSYKGWVATVFFLIGAYIATFYTIILPTRKATQKIQG</sequence>
<proteinExistence type="inferred from homology"/>
<evidence type="ECO:0000256" key="9">
    <source>
        <dbReference type="SAM" id="Phobius"/>
    </source>
</evidence>
<dbReference type="InterPro" id="IPR007272">
    <property type="entry name" value="Sulf_transp_TsuA/YedE"/>
</dbReference>
<comment type="caution">
    <text evidence="10">The sequence shown here is derived from an EMBL/GenBank/DDBJ whole genome shotgun (WGS) entry which is preliminary data.</text>
</comment>
<comment type="similarity">
    <text evidence="8">Belongs to the TsuA/YedE (TC 9.B.102) family.</text>
</comment>
<protein>
    <submittedName>
        <fullName evidence="10">YeeE/YedE family protein</fullName>
    </submittedName>
</protein>
<dbReference type="RefSeq" id="WP_240381824.1">
    <property type="nucleotide sequence ID" value="NZ_JAJUOL010000751.1"/>
</dbReference>
<dbReference type="EMBL" id="JAJUOL010000751">
    <property type="protein sequence ID" value="MCH3853198.1"/>
    <property type="molecule type" value="Genomic_DNA"/>
</dbReference>
<evidence type="ECO:0000256" key="6">
    <source>
        <dbReference type="ARBA" id="ARBA00022989"/>
    </source>
</evidence>
<accession>A0AAW5EJW8</accession>
<evidence type="ECO:0000256" key="8">
    <source>
        <dbReference type="ARBA" id="ARBA00035655"/>
    </source>
</evidence>
<evidence type="ECO:0000256" key="7">
    <source>
        <dbReference type="ARBA" id="ARBA00023136"/>
    </source>
</evidence>
<dbReference type="PANTHER" id="PTHR30574:SF1">
    <property type="entry name" value="SULPHUR TRANSPORT DOMAIN-CONTAINING PROTEIN"/>
    <property type="match status" value="1"/>
</dbReference>
<evidence type="ECO:0000256" key="2">
    <source>
        <dbReference type="ARBA" id="ARBA00022448"/>
    </source>
</evidence>
<evidence type="ECO:0000256" key="1">
    <source>
        <dbReference type="ARBA" id="ARBA00004429"/>
    </source>
</evidence>
<keyword evidence="5 9" id="KW-0812">Transmembrane</keyword>
<dbReference type="Proteomes" id="UP001199644">
    <property type="component" value="Unassembled WGS sequence"/>
</dbReference>
<feature type="transmembrane region" description="Helical" evidence="9">
    <location>
        <begin position="78"/>
        <end position="98"/>
    </location>
</feature>
<feature type="non-terminal residue" evidence="10">
    <location>
        <position position="1"/>
    </location>
</feature>
<comment type="subcellular location">
    <subcellularLocation>
        <location evidence="1">Cell inner membrane</location>
        <topology evidence="1">Multi-pass membrane protein</topology>
    </subcellularLocation>
</comment>
<dbReference type="AlphaFoldDB" id="A0AAW5EJW8"/>
<feature type="transmembrane region" description="Helical" evidence="9">
    <location>
        <begin position="6"/>
        <end position="28"/>
    </location>
</feature>
<keyword evidence="2" id="KW-0813">Transport</keyword>
<keyword evidence="4" id="KW-0997">Cell inner membrane</keyword>
<evidence type="ECO:0000313" key="10">
    <source>
        <dbReference type="EMBL" id="MCH3853198.1"/>
    </source>
</evidence>
<feature type="transmembrane region" description="Helical" evidence="9">
    <location>
        <begin position="40"/>
        <end position="58"/>
    </location>
</feature>
<evidence type="ECO:0000256" key="3">
    <source>
        <dbReference type="ARBA" id="ARBA00022475"/>
    </source>
</evidence>
<keyword evidence="3" id="KW-1003">Cell membrane</keyword>
<reference evidence="10" key="1">
    <citation type="submission" date="2021-12" db="EMBL/GenBank/DDBJ databases">
        <title>Prevalence of phenicol resistance gene fexA in Campylobacter isolated from poultry supply chain.</title>
        <authorList>
            <person name="Tang B."/>
            <person name="Zheng X."/>
            <person name="Lin J."/>
            <person name="Lin R."/>
            <person name="Yang H."/>
            <person name="Shen Z."/>
            <person name="Xia F."/>
        </authorList>
    </citation>
    <scope>NUCLEOTIDE SEQUENCE</scope>
    <source>
        <strain evidence="10">CJHN2011004</strain>
    </source>
</reference>
<name>A0AAW5EJW8_CAMJU</name>
<keyword evidence="7 9" id="KW-0472">Membrane</keyword>
<dbReference type="GO" id="GO:0005886">
    <property type="term" value="C:plasma membrane"/>
    <property type="evidence" value="ECO:0007669"/>
    <property type="project" value="UniProtKB-SubCell"/>
</dbReference>
<gene>
    <name evidence="10" type="ORF">LZC39_13985</name>
</gene>
<organism evidence="10 11">
    <name type="scientific">Campylobacter jejuni</name>
    <dbReference type="NCBI Taxonomy" id="197"/>
    <lineage>
        <taxon>Bacteria</taxon>
        <taxon>Pseudomonadati</taxon>
        <taxon>Campylobacterota</taxon>
        <taxon>Epsilonproteobacteria</taxon>
        <taxon>Campylobacterales</taxon>
        <taxon>Campylobacteraceae</taxon>
        <taxon>Campylobacter</taxon>
    </lineage>
</organism>
<evidence type="ECO:0000313" key="11">
    <source>
        <dbReference type="Proteomes" id="UP001199644"/>
    </source>
</evidence>
<keyword evidence="6 9" id="KW-1133">Transmembrane helix</keyword>
<dbReference type="PANTHER" id="PTHR30574">
    <property type="entry name" value="INNER MEMBRANE PROTEIN YEDE"/>
    <property type="match status" value="1"/>
</dbReference>
<evidence type="ECO:0000256" key="5">
    <source>
        <dbReference type="ARBA" id="ARBA00022692"/>
    </source>
</evidence>
<dbReference type="Pfam" id="PF04143">
    <property type="entry name" value="Sulf_transp"/>
    <property type="match status" value="1"/>
</dbReference>